<keyword evidence="1" id="KW-0812">Transmembrane</keyword>
<feature type="transmembrane region" description="Helical" evidence="1">
    <location>
        <begin position="6"/>
        <end position="27"/>
    </location>
</feature>
<keyword evidence="1" id="KW-1133">Transmembrane helix</keyword>
<dbReference type="AlphaFoldDB" id="I4HXE5"/>
<dbReference type="Proteomes" id="UP000004775">
    <property type="component" value="Unassembled WGS sequence"/>
</dbReference>
<dbReference type="EMBL" id="CAIO01000344">
    <property type="protein sequence ID" value="CCI26719.1"/>
    <property type="molecule type" value="Genomic_DNA"/>
</dbReference>
<dbReference type="HOGENOM" id="CLU_3330198_0_0_3"/>
<accession>I4HXE5</accession>
<reference evidence="2 3" key="1">
    <citation type="submission" date="2012-04" db="EMBL/GenBank/DDBJ databases">
        <authorList>
            <person name="Genoscope - CEA"/>
        </authorList>
    </citation>
    <scope>NUCLEOTIDE SEQUENCE [LARGE SCALE GENOMIC DNA]</scope>
    <source>
        <strain evidence="2 3">9809</strain>
    </source>
</reference>
<gene>
    <name evidence="2" type="ORF">MICAH_4080008</name>
</gene>
<protein>
    <submittedName>
        <fullName evidence="2">Uncharacterized protein</fullName>
    </submittedName>
</protein>
<keyword evidence="1" id="KW-0472">Membrane</keyword>
<comment type="caution">
    <text evidence="2">The sequence shown here is derived from an EMBL/GenBank/DDBJ whole genome shotgun (WGS) entry which is preliminary data.</text>
</comment>
<sequence length="38" mass="4542">MISDQLSVISYQLSVHFLLFTDITFWAHAMRLYHIKTD</sequence>
<evidence type="ECO:0000313" key="3">
    <source>
        <dbReference type="Proteomes" id="UP000004775"/>
    </source>
</evidence>
<organism evidence="2 3">
    <name type="scientific">Microcystis aeruginosa PCC 9809</name>
    <dbReference type="NCBI Taxonomy" id="1160285"/>
    <lineage>
        <taxon>Bacteria</taxon>
        <taxon>Bacillati</taxon>
        <taxon>Cyanobacteriota</taxon>
        <taxon>Cyanophyceae</taxon>
        <taxon>Oscillatoriophycideae</taxon>
        <taxon>Chroococcales</taxon>
        <taxon>Microcystaceae</taxon>
        <taxon>Microcystis</taxon>
    </lineage>
</organism>
<evidence type="ECO:0000256" key="1">
    <source>
        <dbReference type="SAM" id="Phobius"/>
    </source>
</evidence>
<name>I4HXE5_MICAE</name>
<proteinExistence type="predicted"/>
<evidence type="ECO:0000313" key="2">
    <source>
        <dbReference type="EMBL" id="CCI26719.1"/>
    </source>
</evidence>